<dbReference type="Proteomes" id="UP000578819">
    <property type="component" value="Unassembled WGS sequence"/>
</dbReference>
<dbReference type="RefSeq" id="WP_184535220.1">
    <property type="nucleotide sequence ID" value="NZ_JACHJW010000001.1"/>
</dbReference>
<evidence type="ECO:0000313" key="2">
    <source>
        <dbReference type="Proteomes" id="UP000578819"/>
    </source>
</evidence>
<name>A0A7W7SRK0_9ACTN</name>
<sequence>MADRTVVHSGIVCSHPQPSVAEAYQDIMNAALHNGFHAVVGLRFVGNKHVFRSAATAGHYIQAYGTGIVWQQ</sequence>
<accession>A0A7W7SRK0</accession>
<dbReference type="EMBL" id="JACHJW010000001">
    <property type="protein sequence ID" value="MBB4959261.1"/>
    <property type="molecule type" value="Genomic_DNA"/>
</dbReference>
<gene>
    <name evidence="1" type="ORF">FHR38_002994</name>
</gene>
<comment type="caution">
    <text evidence="1">The sequence shown here is derived from an EMBL/GenBank/DDBJ whole genome shotgun (WGS) entry which is preliminary data.</text>
</comment>
<protein>
    <recommendedName>
        <fullName evidence="3">Heavy-metal-binding</fullName>
    </recommendedName>
</protein>
<evidence type="ECO:0000313" key="1">
    <source>
        <dbReference type="EMBL" id="MBB4959261.1"/>
    </source>
</evidence>
<reference evidence="1 2" key="1">
    <citation type="submission" date="2020-08" db="EMBL/GenBank/DDBJ databases">
        <title>Sequencing the genomes of 1000 actinobacteria strains.</title>
        <authorList>
            <person name="Klenk H.-P."/>
        </authorList>
    </citation>
    <scope>NUCLEOTIDE SEQUENCE [LARGE SCALE GENOMIC DNA]</scope>
    <source>
        <strain evidence="1 2">DSM 45886</strain>
    </source>
</reference>
<evidence type="ECO:0008006" key="3">
    <source>
        <dbReference type="Google" id="ProtNLM"/>
    </source>
</evidence>
<proteinExistence type="predicted"/>
<keyword evidence="2" id="KW-1185">Reference proteome</keyword>
<organism evidence="1 2">
    <name type="scientific">Micromonospora polyrhachis</name>
    <dbReference type="NCBI Taxonomy" id="1282883"/>
    <lineage>
        <taxon>Bacteria</taxon>
        <taxon>Bacillati</taxon>
        <taxon>Actinomycetota</taxon>
        <taxon>Actinomycetes</taxon>
        <taxon>Micromonosporales</taxon>
        <taxon>Micromonosporaceae</taxon>
        <taxon>Micromonospora</taxon>
    </lineage>
</organism>
<dbReference type="AlphaFoldDB" id="A0A7W7SRK0"/>